<dbReference type="EMBL" id="JAEQNA010000019">
    <property type="protein sequence ID" value="MBL0423455.1"/>
    <property type="molecule type" value="Genomic_DNA"/>
</dbReference>
<evidence type="ECO:0000313" key="2">
    <source>
        <dbReference type="EMBL" id="MBL0423455.1"/>
    </source>
</evidence>
<dbReference type="PANTHER" id="PTHR42964:SF1">
    <property type="entry name" value="POLYKETIDE BIOSYNTHESIS ENOYL-COA HYDRATASE PKSH-RELATED"/>
    <property type="match status" value="1"/>
</dbReference>
<sequence>MNDNDSGLLVHREGAVLRLTLNTPDNGNLVSAPMGAAVIAALQQLDPEVRVVVLRGAGADFCAGRVSPTPAKGAPPPSAERLRQLVAQPALDLYDAIKAVPVPTVAVVQGRAHGVGTALAAVCDITIAAEDSRFCIPEMERDIPPTLVMAALCDRVPLKTLSYLVLSRHEWSGREAQAGGLVSWTVPAAQLDAQAQALVETLSGCAPAALRACKQYLAHAPAMSPQAASAFAGHLAGTALSARYQ</sequence>
<dbReference type="Gene3D" id="3.90.226.10">
    <property type="entry name" value="2-enoyl-CoA Hydratase, Chain A, domain 1"/>
    <property type="match status" value="1"/>
</dbReference>
<comment type="caution">
    <text evidence="2">The sequence shown here is derived from an EMBL/GenBank/DDBJ whole genome shotgun (WGS) entry which is preliminary data.</text>
</comment>
<dbReference type="GO" id="GO:0003824">
    <property type="term" value="F:catalytic activity"/>
    <property type="evidence" value="ECO:0007669"/>
    <property type="project" value="UniProtKB-ARBA"/>
</dbReference>
<evidence type="ECO:0000313" key="3">
    <source>
        <dbReference type="Proteomes" id="UP000613011"/>
    </source>
</evidence>
<dbReference type="SUPFAM" id="SSF52096">
    <property type="entry name" value="ClpP/crotonase"/>
    <property type="match status" value="1"/>
</dbReference>
<evidence type="ECO:0000256" key="1">
    <source>
        <dbReference type="ARBA" id="ARBA00005254"/>
    </source>
</evidence>
<accession>A0A937D678</accession>
<protein>
    <submittedName>
        <fullName evidence="2">Enoyl-CoA hydratase/isomerase family protein</fullName>
    </submittedName>
</protein>
<dbReference type="PANTHER" id="PTHR42964">
    <property type="entry name" value="ENOYL-COA HYDRATASE"/>
    <property type="match status" value="1"/>
</dbReference>
<dbReference type="AlphaFoldDB" id="A0A937D678"/>
<organism evidence="2 3">
    <name type="scientific">Ramlibacter aurantiacus</name>
    <dbReference type="NCBI Taxonomy" id="2801330"/>
    <lineage>
        <taxon>Bacteria</taxon>
        <taxon>Pseudomonadati</taxon>
        <taxon>Pseudomonadota</taxon>
        <taxon>Betaproteobacteria</taxon>
        <taxon>Burkholderiales</taxon>
        <taxon>Comamonadaceae</taxon>
        <taxon>Ramlibacter</taxon>
    </lineage>
</organism>
<dbReference type="Proteomes" id="UP000613011">
    <property type="component" value="Unassembled WGS sequence"/>
</dbReference>
<dbReference type="InterPro" id="IPR051683">
    <property type="entry name" value="Enoyl-CoA_Hydratase/Isomerase"/>
</dbReference>
<dbReference type="CDD" id="cd06558">
    <property type="entry name" value="crotonase-like"/>
    <property type="match status" value="1"/>
</dbReference>
<dbReference type="InterPro" id="IPR029045">
    <property type="entry name" value="ClpP/crotonase-like_dom_sf"/>
</dbReference>
<reference evidence="2" key="1">
    <citation type="submission" date="2021-01" db="EMBL/GenBank/DDBJ databases">
        <title>Ramlibacter sp. strain AW1 16S ribosomal RNA gene Genome sequencing and assembly.</title>
        <authorList>
            <person name="Kang M."/>
        </authorList>
    </citation>
    <scope>NUCLEOTIDE SEQUENCE</scope>
    <source>
        <strain evidence="2">AW1</strain>
    </source>
</reference>
<dbReference type="Pfam" id="PF00378">
    <property type="entry name" value="ECH_1"/>
    <property type="match status" value="1"/>
</dbReference>
<gene>
    <name evidence="2" type="ORF">JI739_24190</name>
</gene>
<dbReference type="RefSeq" id="WP_201686591.1">
    <property type="nucleotide sequence ID" value="NZ_JAEQNA010000019.1"/>
</dbReference>
<comment type="similarity">
    <text evidence="1">Belongs to the enoyl-CoA hydratase/isomerase family.</text>
</comment>
<keyword evidence="3" id="KW-1185">Reference proteome</keyword>
<dbReference type="GO" id="GO:0008300">
    <property type="term" value="P:isoprenoid catabolic process"/>
    <property type="evidence" value="ECO:0007669"/>
    <property type="project" value="TreeGrafter"/>
</dbReference>
<dbReference type="InterPro" id="IPR001753">
    <property type="entry name" value="Enoyl-CoA_hydra/iso"/>
</dbReference>
<name>A0A937D678_9BURK</name>
<proteinExistence type="inferred from homology"/>